<dbReference type="eggNOG" id="COG1011">
    <property type="taxonomic scope" value="Bacteria"/>
</dbReference>
<protein>
    <submittedName>
        <fullName evidence="1">HAD hydrolase, family IA, variant 3</fullName>
    </submittedName>
</protein>
<dbReference type="InterPro" id="IPR023214">
    <property type="entry name" value="HAD_sf"/>
</dbReference>
<dbReference type="AlphaFoldDB" id="E0NSZ0"/>
<dbReference type="STRING" id="862515.HMPREF0658_1217"/>
<keyword evidence="2" id="KW-1185">Reference proteome</keyword>
<dbReference type="EMBL" id="AEEI01000043">
    <property type="protein sequence ID" value="EFM01729.1"/>
    <property type="molecule type" value="Genomic_DNA"/>
</dbReference>
<evidence type="ECO:0000313" key="1">
    <source>
        <dbReference type="EMBL" id="EFM01729.1"/>
    </source>
</evidence>
<dbReference type="HOGENOM" id="CLU_045011_9_5_10"/>
<proteinExistence type="predicted"/>
<comment type="caution">
    <text evidence="1">The sequence shown here is derived from an EMBL/GenBank/DDBJ whole genome shotgun (WGS) entry which is preliminary data.</text>
</comment>
<dbReference type="InterPro" id="IPR036412">
    <property type="entry name" value="HAD-like_sf"/>
</dbReference>
<dbReference type="SFLD" id="SFLDG01129">
    <property type="entry name" value="C1.5:_HAD__Beta-PGM__Phosphata"/>
    <property type="match status" value="1"/>
</dbReference>
<dbReference type="InterPro" id="IPR023198">
    <property type="entry name" value="PGP-like_dom2"/>
</dbReference>
<dbReference type="PANTHER" id="PTHR43611">
    <property type="entry name" value="ALPHA-D-GLUCOSE 1-PHOSPHATE PHOSPHATASE"/>
    <property type="match status" value="1"/>
</dbReference>
<dbReference type="NCBIfam" id="TIGR01509">
    <property type="entry name" value="HAD-SF-IA-v3"/>
    <property type="match status" value="1"/>
</dbReference>
<dbReference type="SFLD" id="SFLDS00003">
    <property type="entry name" value="Haloacid_Dehalogenase"/>
    <property type="match status" value="1"/>
</dbReference>
<dbReference type="InterPro" id="IPR041492">
    <property type="entry name" value="HAD_2"/>
</dbReference>
<dbReference type="PANTHER" id="PTHR43611:SF3">
    <property type="entry name" value="FLAVIN MONONUCLEOTIDE HYDROLASE 1, CHLOROPLATIC"/>
    <property type="match status" value="1"/>
</dbReference>
<dbReference type="SUPFAM" id="SSF56784">
    <property type="entry name" value="HAD-like"/>
    <property type="match status" value="1"/>
</dbReference>
<evidence type="ECO:0000313" key="2">
    <source>
        <dbReference type="Proteomes" id="UP000004394"/>
    </source>
</evidence>
<dbReference type="Pfam" id="PF13419">
    <property type="entry name" value="HAD_2"/>
    <property type="match status" value="1"/>
</dbReference>
<dbReference type="InterPro" id="IPR006439">
    <property type="entry name" value="HAD-SF_hydro_IA"/>
</dbReference>
<accession>E0NSZ0</accession>
<dbReference type="Gene3D" id="3.40.50.1000">
    <property type="entry name" value="HAD superfamily/HAD-like"/>
    <property type="match status" value="1"/>
</dbReference>
<dbReference type="CDD" id="cd02603">
    <property type="entry name" value="HAD_sEH-N_like"/>
    <property type="match status" value="1"/>
</dbReference>
<gene>
    <name evidence="1" type="ORF">HMPREF0658_1217</name>
</gene>
<name>E0NSZ0_9BACT</name>
<organism evidence="1 2">
    <name type="scientific">Hoylesella marshii DSM 16973 = JCM 13450</name>
    <dbReference type="NCBI Taxonomy" id="862515"/>
    <lineage>
        <taxon>Bacteria</taxon>
        <taxon>Pseudomonadati</taxon>
        <taxon>Bacteroidota</taxon>
        <taxon>Bacteroidia</taxon>
        <taxon>Bacteroidales</taxon>
        <taxon>Prevotellaceae</taxon>
        <taxon>Hoylesella</taxon>
    </lineage>
</organism>
<dbReference type="RefSeq" id="WP_006949237.1">
    <property type="nucleotide sequence ID" value="NZ_GL397214.1"/>
</dbReference>
<keyword evidence="1" id="KW-0378">Hydrolase</keyword>
<dbReference type="GO" id="GO:0016787">
    <property type="term" value="F:hydrolase activity"/>
    <property type="evidence" value="ECO:0007669"/>
    <property type="project" value="UniProtKB-KW"/>
</dbReference>
<sequence length="209" mass="24180">MLDKTVRNIVFDFGCVLVDLDKARCLEAFDRLGAHALAQYVNECRQEDLFRELELGHTTPEEFCNEARRKAHITATDQQLCDAWCALLVGIPVRRIQALLHLRHHYRLAVLSNTNIIHWKQAVDDFFPYRGMNVSDYFDHIFLSFEMHKTKPDRAIFEQMLHEADMEAGETLFIDDSEANCAAARSIGIHTLHVSHGDEWLDLLKDELK</sequence>
<dbReference type="BioCyc" id="PMAR862515-HMP:GMOO-1236-MONOMER"/>
<dbReference type="Gene3D" id="1.10.150.240">
    <property type="entry name" value="Putative phosphatase, domain 2"/>
    <property type="match status" value="1"/>
</dbReference>
<reference evidence="1" key="1">
    <citation type="submission" date="2010-07" db="EMBL/GenBank/DDBJ databases">
        <authorList>
            <person name="Muzny D."/>
            <person name="Qin X."/>
            <person name="Deng J."/>
            <person name="Jiang H."/>
            <person name="Liu Y."/>
            <person name="Qu J."/>
            <person name="Song X.-Z."/>
            <person name="Zhang L."/>
            <person name="Thornton R."/>
            <person name="Coyle M."/>
            <person name="Francisco L."/>
            <person name="Jackson L."/>
            <person name="Javaid M."/>
            <person name="Korchina V."/>
            <person name="Kovar C."/>
            <person name="Mata R."/>
            <person name="Mathew T."/>
            <person name="Ngo R."/>
            <person name="Nguyen L."/>
            <person name="Nguyen N."/>
            <person name="Okwuonu G."/>
            <person name="Ongeri F."/>
            <person name="Pham C."/>
            <person name="Simmons D."/>
            <person name="Wilczek-Boney K."/>
            <person name="Hale W."/>
            <person name="Jakkamsetti A."/>
            <person name="Pham P."/>
            <person name="Ruth R."/>
            <person name="San Lucas F."/>
            <person name="Warren J."/>
            <person name="Zhang J."/>
            <person name="Zhao Z."/>
            <person name="Zhou C."/>
            <person name="Zhu D."/>
            <person name="Lee S."/>
            <person name="Bess C."/>
            <person name="Blankenburg K."/>
            <person name="Forbes L."/>
            <person name="Fu Q."/>
            <person name="Gubbala S."/>
            <person name="Hirani K."/>
            <person name="Jayaseelan J.C."/>
            <person name="Lara F."/>
            <person name="Munidasa M."/>
            <person name="Palculict T."/>
            <person name="Patil S."/>
            <person name="Pu L.-L."/>
            <person name="Saada N."/>
            <person name="Tang L."/>
            <person name="Weissenberger G."/>
            <person name="Zhu Y."/>
            <person name="Hemphill L."/>
            <person name="Shang Y."/>
            <person name="Youmans B."/>
            <person name="Ayvaz T."/>
            <person name="Ross M."/>
            <person name="Santibanez J."/>
            <person name="Aqrawi P."/>
            <person name="Gross S."/>
            <person name="Joshi V."/>
            <person name="Fowler G."/>
            <person name="Nazareth L."/>
            <person name="Reid J."/>
            <person name="Worley K."/>
            <person name="Petrosino J."/>
            <person name="Highlander S."/>
            <person name="Gibbs R."/>
        </authorList>
    </citation>
    <scope>NUCLEOTIDE SEQUENCE [LARGE SCALE GENOMIC DNA]</scope>
    <source>
        <strain evidence="1">DSM 16973</strain>
    </source>
</reference>
<dbReference type="Proteomes" id="UP000004394">
    <property type="component" value="Unassembled WGS sequence"/>
</dbReference>